<dbReference type="GO" id="GO:0009737">
    <property type="term" value="P:response to abscisic acid"/>
    <property type="evidence" value="ECO:0000318"/>
    <property type="project" value="GO_Central"/>
</dbReference>
<name>D8QWF7_SELML</name>
<dbReference type="InParanoid" id="D8QWF7"/>
<sequence>VDQDASREELKKRSEQGETVIKGGTGGKSLEAQENLAKGRSKGGQSGQTPVGS</sequence>
<dbReference type="AlphaFoldDB" id="D8QWF7"/>
<keyword evidence="3" id="KW-1185">Reference proteome</keyword>
<feature type="compositionally biased region" description="Basic and acidic residues" evidence="1">
    <location>
        <begin position="1"/>
        <end position="16"/>
    </location>
</feature>
<proteinExistence type="predicted"/>
<dbReference type="Pfam" id="PF00477">
    <property type="entry name" value="LEA_5"/>
    <property type="match status" value="1"/>
</dbReference>
<dbReference type="InterPro" id="IPR000389">
    <property type="entry name" value="Small_hydrophilic_seed_prot"/>
</dbReference>
<feature type="non-terminal residue" evidence="2">
    <location>
        <position position="53"/>
    </location>
</feature>
<dbReference type="PANTHER" id="PTHR34671">
    <property type="entry name" value="EM-LIKE PROTEIN GEA1"/>
    <property type="match status" value="1"/>
</dbReference>
<feature type="region of interest" description="Disordered" evidence="1">
    <location>
        <begin position="1"/>
        <end position="53"/>
    </location>
</feature>
<evidence type="ECO:0000313" key="3">
    <source>
        <dbReference type="Proteomes" id="UP000001514"/>
    </source>
</evidence>
<evidence type="ECO:0000313" key="2">
    <source>
        <dbReference type="EMBL" id="EFJ35223.1"/>
    </source>
</evidence>
<dbReference type="KEGG" id="smo:SELMODRAFT_8977"/>
<feature type="non-terminal residue" evidence="2">
    <location>
        <position position="1"/>
    </location>
</feature>
<reference evidence="2 3" key="1">
    <citation type="journal article" date="2011" name="Science">
        <title>The Selaginella genome identifies genetic changes associated with the evolution of vascular plants.</title>
        <authorList>
            <person name="Banks J.A."/>
            <person name="Nishiyama T."/>
            <person name="Hasebe M."/>
            <person name="Bowman J.L."/>
            <person name="Gribskov M."/>
            <person name="dePamphilis C."/>
            <person name="Albert V.A."/>
            <person name="Aono N."/>
            <person name="Aoyama T."/>
            <person name="Ambrose B.A."/>
            <person name="Ashton N.W."/>
            <person name="Axtell M.J."/>
            <person name="Barker E."/>
            <person name="Barker M.S."/>
            <person name="Bennetzen J.L."/>
            <person name="Bonawitz N.D."/>
            <person name="Chapple C."/>
            <person name="Cheng C."/>
            <person name="Correa L.G."/>
            <person name="Dacre M."/>
            <person name="DeBarry J."/>
            <person name="Dreyer I."/>
            <person name="Elias M."/>
            <person name="Engstrom E.M."/>
            <person name="Estelle M."/>
            <person name="Feng L."/>
            <person name="Finet C."/>
            <person name="Floyd S.K."/>
            <person name="Frommer W.B."/>
            <person name="Fujita T."/>
            <person name="Gramzow L."/>
            <person name="Gutensohn M."/>
            <person name="Harholt J."/>
            <person name="Hattori M."/>
            <person name="Heyl A."/>
            <person name="Hirai T."/>
            <person name="Hiwatashi Y."/>
            <person name="Ishikawa M."/>
            <person name="Iwata M."/>
            <person name="Karol K.G."/>
            <person name="Koehler B."/>
            <person name="Kolukisaoglu U."/>
            <person name="Kubo M."/>
            <person name="Kurata T."/>
            <person name="Lalonde S."/>
            <person name="Li K."/>
            <person name="Li Y."/>
            <person name="Litt A."/>
            <person name="Lyons E."/>
            <person name="Manning G."/>
            <person name="Maruyama T."/>
            <person name="Michael T.P."/>
            <person name="Mikami K."/>
            <person name="Miyazaki S."/>
            <person name="Morinaga S."/>
            <person name="Murata T."/>
            <person name="Mueller-Roeber B."/>
            <person name="Nelson D.R."/>
            <person name="Obara M."/>
            <person name="Oguri Y."/>
            <person name="Olmstead R.G."/>
            <person name="Onodera N."/>
            <person name="Petersen B.L."/>
            <person name="Pils B."/>
            <person name="Prigge M."/>
            <person name="Rensing S.A."/>
            <person name="Riano-Pachon D.M."/>
            <person name="Roberts A.W."/>
            <person name="Sato Y."/>
            <person name="Scheller H.V."/>
            <person name="Schulz B."/>
            <person name="Schulz C."/>
            <person name="Shakirov E.V."/>
            <person name="Shibagaki N."/>
            <person name="Shinohara N."/>
            <person name="Shippen D.E."/>
            <person name="Soerensen I."/>
            <person name="Sotooka R."/>
            <person name="Sugimoto N."/>
            <person name="Sugita M."/>
            <person name="Sumikawa N."/>
            <person name="Tanurdzic M."/>
            <person name="Theissen G."/>
            <person name="Ulvskov P."/>
            <person name="Wakazuki S."/>
            <person name="Weng J.K."/>
            <person name="Willats W.W."/>
            <person name="Wipf D."/>
            <person name="Wolf P.G."/>
            <person name="Yang L."/>
            <person name="Zimmer A.D."/>
            <person name="Zhu Q."/>
            <person name="Mitros T."/>
            <person name="Hellsten U."/>
            <person name="Loque D."/>
            <person name="Otillar R."/>
            <person name="Salamov A."/>
            <person name="Schmutz J."/>
            <person name="Shapiro H."/>
            <person name="Lindquist E."/>
            <person name="Lucas S."/>
            <person name="Rokhsar D."/>
            <person name="Grigoriev I.V."/>
        </authorList>
    </citation>
    <scope>NUCLEOTIDE SEQUENCE [LARGE SCALE GENOMIC DNA]</scope>
</reference>
<dbReference type="OMA" id="GSKTGHP"/>
<accession>D8QWF7</accession>
<dbReference type="Gramene" id="EFJ35223">
    <property type="protein sequence ID" value="EFJ35223"/>
    <property type="gene ID" value="SELMODRAFT_8977"/>
</dbReference>
<protein>
    <submittedName>
        <fullName evidence="2">Uncharacterized protein</fullName>
    </submittedName>
</protein>
<gene>
    <name evidence="2" type="ORF">SELMODRAFT_8977</name>
</gene>
<dbReference type="InterPro" id="IPR038956">
    <property type="entry name" value="LEA_5"/>
</dbReference>
<dbReference type="PANTHER" id="PTHR34671:SF22">
    <property type="entry name" value="OS01G0159600 PROTEIN"/>
    <property type="match status" value="1"/>
</dbReference>
<dbReference type="Proteomes" id="UP000001514">
    <property type="component" value="Unassembled WGS sequence"/>
</dbReference>
<dbReference type="EMBL" id="GL377568">
    <property type="protein sequence ID" value="EFJ35223.1"/>
    <property type="molecule type" value="Genomic_DNA"/>
</dbReference>
<evidence type="ECO:0000256" key="1">
    <source>
        <dbReference type="SAM" id="MobiDB-lite"/>
    </source>
</evidence>
<dbReference type="HOGENOM" id="CLU_3074923_0_0_1"/>
<organism evidence="3">
    <name type="scientific">Selaginella moellendorffii</name>
    <name type="common">Spikemoss</name>
    <dbReference type="NCBI Taxonomy" id="88036"/>
    <lineage>
        <taxon>Eukaryota</taxon>
        <taxon>Viridiplantae</taxon>
        <taxon>Streptophyta</taxon>
        <taxon>Embryophyta</taxon>
        <taxon>Tracheophyta</taxon>
        <taxon>Lycopodiopsida</taxon>
        <taxon>Selaginellales</taxon>
        <taxon>Selaginellaceae</taxon>
        <taxon>Selaginella</taxon>
    </lineage>
</organism>